<comment type="caution">
    <text evidence="1">The sequence shown here is derived from an EMBL/GenBank/DDBJ whole genome shotgun (WGS) entry which is preliminary data.</text>
</comment>
<evidence type="ECO:0000313" key="2">
    <source>
        <dbReference type="Proteomes" id="UP000177950"/>
    </source>
</evidence>
<protein>
    <submittedName>
        <fullName evidence="1">Uncharacterized protein</fullName>
    </submittedName>
</protein>
<accession>A0A1F6UJX6</accession>
<sequence length="126" mass="14164">MDLMTKAARGMVMESHVPLYERVPTRDVDGRLLSDFMVLIPGLRNRPQHQFVDILARLQAVLGQFADVVFVDLNVPLNLLWISVRSRPGIIREVATAILLHVPEARLVAGTNCLQGWGRRRGVGWV</sequence>
<reference evidence="1 2" key="1">
    <citation type="journal article" date="2016" name="Nat. Commun.">
        <title>Thousands of microbial genomes shed light on interconnected biogeochemical processes in an aquifer system.</title>
        <authorList>
            <person name="Anantharaman K."/>
            <person name="Brown C.T."/>
            <person name="Hug L.A."/>
            <person name="Sharon I."/>
            <person name="Castelle C.J."/>
            <person name="Probst A.J."/>
            <person name="Thomas B.C."/>
            <person name="Singh A."/>
            <person name="Wilkins M.J."/>
            <person name="Karaoz U."/>
            <person name="Brodie E.L."/>
            <person name="Williams K.H."/>
            <person name="Hubbard S.S."/>
            <person name="Banfield J.F."/>
        </authorList>
    </citation>
    <scope>NUCLEOTIDE SEQUENCE [LARGE SCALE GENOMIC DNA]</scope>
</reference>
<dbReference type="EMBL" id="MFSV01000119">
    <property type="protein sequence ID" value="OGI57667.1"/>
    <property type="molecule type" value="Genomic_DNA"/>
</dbReference>
<proteinExistence type="predicted"/>
<dbReference type="AlphaFoldDB" id="A0A1F6UJX6"/>
<organism evidence="1 2">
    <name type="scientific">Candidatus Muproteobacteria bacterium RBG_19FT_COMBO_61_10</name>
    <dbReference type="NCBI Taxonomy" id="1817761"/>
    <lineage>
        <taxon>Bacteria</taxon>
        <taxon>Pseudomonadati</taxon>
        <taxon>Pseudomonadota</taxon>
        <taxon>Candidatus Muproteobacteria</taxon>
    </lineage>
</organism>
<evidence type="ECO:0000313" key="1">
    <source>
        <dbReference type="EMBL" id="OGI57667.1"/>
    </source>
</evidence>
<name>A0A1F6UJX6_9PROT</name>
<gene>
    <name evidence="1" type="ORF">A2V58_03660</name>
</gene>
<dbReference type="Proteomes" id="UP000177950">
    <property type="component" value="Unassembled WGS sequence"/>
</dbReference>